<accession>B9ER52</accession>
<evidence type="ECO:0000313" key="2">
    <source>
        <dbReference type="Proteomes" id="UP000001423"/>
    </source>
</evidence>
<sequence length="35" mass="4127">MSKHLKALETGMMMRLQTKDLCLLQRRQKLLTGRP</sequence>
<protein>
    <submittedName>
        <fullName evidence="1">Uncharacterized protein</fullName>
    </submittedName>
</protein>
<dbReference type="AlphaFoldDB" id="B9ER52"/>
<proteinExistence type="predicted"/>
<dbReference type="EMBL" id="BX548175">
    <property type="protein sequence ID" value="CAX31892.1"/>
    <property type="molecule type" value="Genomic_DNA"/>
</dbReference>
<organism evidence="1 2">
    <name type="scientific">Prochlorococcus marinus (strain MIT 9313)</name>
    <dbReference type="NCBI Taxonomy" id="74547"/>
    <lineage>
        <taxon>Bacteria</taxon>
        <taxon>Bacillati</taxon>
        <taxon>Cyanobacteriota</taxon>
        <taxon>Cyanophyceae</taxon>
        <taxon>Synechococcales</taxon>
        <taxon>Prochlorococcaceae</taxon>
        <taxon>Prochlorococcus</taxon>
    </lineage>
</organism>
<reference evidence="1 2" key="1">
    <citation type="journal article" date="2003" name="Nature">
        <title>Genome divergence in two Prochlorococcus ecotypes reflects oceanic niche differentiation.</title>
        <authorList>
            <person name="Rocap G."/>
            <person name="Larimer F.W."/>
            <person name="Lamerdin J.E."/>
            <person name="Malfatti S."/>
            <person name="Chain P."/>
            <person name="Ahlgren N.A."/>
            <person name="Arellano A."/>
            <person name="Coleman M."/>
            <person name="Hauser L."/>
            <person name="Hess W.R."/>
            <person name="Johnson Z.I."/>
            <person name="Land M.L."/>
            <person name="Lindell D."/>
            <person name="Post A.F."/>
            <person name="Regala W."/>
            <person name="Shah M."/>
            <person name="Shaw S.L."/>
            <person name="Steglich C."/>
            <person name="Sullivan M.B."/>
            <person name="Ting C.S."/>
            <person name="Tolonen A."/>
            <person name="Webb E.A."/>
            <person name="Zinser E.R."/>
            <person name="Chisholm S.W."/>
        </authorList>
    </citation>
    <scope>NUCLEOTIDE SEQUENCE [LARGE SCALE GENOMIC DNA]</scope>
    <source>
        <strain evidence="2">MIT 9313</strain>
    </source>
</reference>
<evidence type="ECO:0000313" key="1">
    <source>
        <dbReference type="EMBL" id="CAX31892.1"/>
    </source>
</evidence>
<dbReference type="HOGENOM" id="CLU_3366574_0_0_3"/>
<keyword evidence="2" id="KW-1185">Reference proteome</keyword>
<dbReference type="KEGG" id="pmt:PMT_2374"/>
<gene>
    <name evidence="1" type="ordered locus">PMT_2374</name>
</gene>
<dbReference type="Proteomes" id="UP000001423">
    <property type="component" value="Chromosome"/>
</dbReference>
<name>B9ER52_PROMM</name>